<reference evidence="1" key="1">
    <citation type="submission" date="2022-11" db="EMBL/GenBank/DDBJ databases">
        <authorList>
            <person name="Scott C."/>
            <person name="Bruce N."/>
        </authorList>
    </citation>
    <scope>NUCLEOTIDE SEQUENCE</scope>
</reference>
<organism evidence="1 2">
    <name type="scientific">Parascedosporium putredinis</name>
    <dbReference type="NCBI Taxonomy" id="1442378"/>
    <lineage>
        <taxon>Eukaryota</taxon>
        <taxon>Fungi</taxon>
        <taxon>Dikarya</taxon>
        <taxon>Ascomycota</taxon>
        <taxon>Pezizomycotina</taxon>
        <taxon>Sordariomycetes</taxon>
        <taxon>Hypocreomycetidae</taxon>
        <taxon>Microascales</taxon>
        <taxon>Microascaceae</taxon>
        <taxon>Parascedosporium</taxon>
    </lineage>
</organism>
<evidence type="ECO:0000313" key="2">
    <source>
        <dbReference type="Proteomes" id="UP000838763"/>
    </source>
</evidence>
<keyword evidence="2" id="KW-1185">Reference proteome</keyword>
<dbReference type="InterPro" id="IPR023393">
    <property type="entry name" value="START-like_dom_sf"/>
</dbReference>
<dbReference type="AlphaFoldDB" id="A0A9P1GXD4"/>
<dbReference type="Proteomes" id="UP000838763">
    <property type="component" value="Unassembled WGS sequence"/>
</dbReference>
<evidence type="ECO:0008006" key="3">
    <source>
        <dbReference type="Google" id="ProtNLM"/>
    </source>
</evidence>
<protein>
    <recommendedName>
        <fullName evidence="3">Polyketide cyclase</fullName>
    </recommendedName>
</protein>
<dbReference type="SUPFAM" id="SSF55961">
    <property type="entry name" value="Bet v1-like"/>
    <property type="match status" value="1"/>
</dbReference>
<accession>A0A9P1GXD4</accession>
<comment type="caution">
    <text evidence="1">The sequence shown here is derived from an EMBL/GenBank/DDBJ whole genome shotgun (WGS) entry which is preliminary data.</text>
</comment>
<name>A0A9P1GXD4_9PEZI</name>
<gene>
    <name evidence="1" type="ORF">PPNO1_LOCUS1785</name>
</gene>
<dbReference type="OrthoDB" id="2586183at2759"/>
<dbReference type="Gene3D" id="3.30.530.20">
    <property type="match status" value="1"/>
</dbReference>
<dbReference type="EMBL" id="CALLCH030000003">
    <property type="protein sequence ID" value="CAI4212016.1"/>
    <property type="molecule type" value="Genomic_DNA"/>
</dbReference>
<evidence type="ECO:0000313" key="1">
    <source>
        <dbReference type="EMBL" id="CAI4212016.1"/>
    </source>
</evidence>
<sequence>MFTHISWPRQYLPGTTDNFVSNEVYVRGITAEQVWKYLTDVSHWELHKWDKFRFSTFGFPPLNAEVWDCVEPTDITPGHIAWRAWQEGDDSSALDVYHAWVVENVDWGVVRICTQESQNGQPAAKLAQQKPNPMLNGHQDWLNGLVAYTKSKAKSSA</sequence>
<proteinExistence type="predicted"/>